<proteinExistence type="predicted"/>
<dbReference type="EMBL" id="CP048630">
    <property type="protein sequence ID" value="QIB32252.1"/>
    <property type="molecule type" value="Genomic_DNA"/>
</dbReference>
<dbReference type="InterPro" id="IPR053802">
    <property type="entry name" value="DUF6950"/>
</dbReference>
<dbReference type="RefSeq" id="WP_163073197.1">
    <property type="nucleotide sequence ID" value="NZ_CP048630.1"/>
</dbReference>
<dbReference type="AlphaFoldDB" id="A0A6P1YGH7"/>
<name>A0A6P1YGH7_9HYPH</name>
<sequence length="130" mass="14273">MRADLPAFLRRMASEPFVWGYFDCSLVIADWWLANHGIDPAAHLRGAYDSRESCHARLDREGGLLRLVARLARSVDAARIDDPAPGAFAIVRAQGTHLAAICTPGLRWAIKSDHSVLVTSSVHPVAMWSV</sequence>
<organism evidence="2 3">
    <name type="scientific">Ancylobacter pratisalsi</name>
    <dbReference type="NCBI Taxonomy" id="1745854"/>
    <lineage>
        <taxon>Bacteria</taxon>
        <taxon>Pseudomonadati</taxon>
        <taxon>Pseudomonadota</taxon>
        <taxon>Alphaproteobacteria</taxon>
        <taxon>Hyphomicrobiales</taxon>
        <taxon>Xanthobacteraceae</taxon>
        <taxon>Ancylobacter</taxon>
    </lineage>
</organism>
<evidence type="ECO:0000313" key="2">
    <source>
        <dbReference type="EMBL" id="QIB32252.1"/>
    </source>
</evidence>
<feature type="domain" description="DUF6950" evidence="1">
    <location>
        <begin position="3"/>
        <end position="130"/>
    </location>
</feature>
<dbReference type="Pfam" id="PF22262">
    <property type="entry name" value="DUF6950"/>
    <property type="match status" value="1"/>
</dbReference>
<evidence type="ECO:0000259" key="1">
    <source>
        <dbReference type="Pfam" id="PF22262"/>
    </source>
</evidence>
<gene>
    <name evidence="2" type="ORF">G3A50_02120</name>
</gene>
<dbReference type="Proteomes" id="UP000464751">
    <property type="component" value="Chromosome"/>
</dbReference>
<evidence type="ECO:0000313" key="3">
    <source>
        <dbReference type="Proteomes" id="UP000464751"/>
    </source>
</evidence>
<protein>
    <recommendedName>
        <fullName evidence="1">DUF6950 domain-containing protein</fullName>
    </recommendedName>
</protein>
<reference evidence="2 3" key="1">
    <citation type="submission" date="2020-02" db="EMBL/GenBank/DDBJ databases">
        <authorList>
            <person name="Li G."/>
        </authorList>
    </citation>
    <scope>NUCLEOTIDE SEQUENCE [LARGE SCALE GENOMIC DNA]</scope>
    <source>
        <strain evidence="2 3">DSM 102029</strain>
    </source>
</reference>
<keyword evidence="3" id="KW-1185">Reference proteome</keyword>
<accession>A0A6P1YGH7</accession>
<dbReference type="KEGG" id="apra:G3A50_02120"/>